<evidence type="ECO:0000256" key="1">
    <source>
        <dbReference type="SAM" id="Phobius"/>
    </source>
</evidence>
<protein>
    <submittedName>
        <fullName evidence="2">Uncharacterized protein</fullName>
    </submittedName>
</protein>
<gene>
    <name evidence="2" type="ORF">D0V52_12670</name>
</gene>
<keyword evidence="1" id="KW-1133">Transmembrane helix</keyword>
<feature type="transmembrane region" description="Helical" evidence="1">
    <location>
        <begin position="34"/>
        <end position="62"/>
    </location>
</feature>
<sequence>MQVIWMLIFRSDVISALIYLSLVVKIALDRNLRLILNICTIFTSSCALFSLLNCLAWTTFFFKICPGSPFSHAAANATHRKP</sequence>
<dbReference type="EMBL" id="AAGGTW010000004">
    <property type="protein sequence ID" value="EBN7903444.1"/>
    <property type="molecule type" value="Genomic_DNA"/>
</dbReference>
<organism evidence="2">
    <name type="scientific">Salmonella enterica</name>
    <name type="common">Salmonella choleraesuis</name>
    <dbReference type="NCBI Taxonomy" id="28901"/>
    <lineage>
        <taxon>Bacteria</taxon>
        <taxon>Pseudomonadati</taxon>
        <taxon>Pseudomonadota</taxon>
        <taxon>Gammaproteobacteria</taxon>
        <taxon>Enterobacterales</taxon>
        <taxon>Enterobacteriaceae</taxon>
        <taxon>Salmonella</taxon>
    </lineage>
</organism>
<dbReference type="AlphaFoldDB" id="A0A5T8TVC4"/>
<accession>A0A5T8TVC4</accession>
<proteinExistence type="predicted"/>
<comment type="caution">
    <text evidence="2">The sequence shown here is derived from an EMBL/GenBank/DDBJ whole genome shotgun (WGS) entry which is preliminary data.</text>
</comment>
<evidence type="ECO:0000313" key="2">
    <source>
        <dbReference type="EMBL" id="EBN7903444.1"/>
    </source>
</evidence>
<keyword evidence="1" id="KW-0812">Transmembrane</keyword>
<feature type="transmembrane region" description="Helical" evidence="1">
    <location>
        <begin position="7"/>
        <end position="28"/>
    </location>
</feature>
<name>A0A5T8TVC4_SALER</name>
<reference evidence="2" key="1">
    <citation type="submission" date="2018-08" db="EMBL/GenBank/DDBJ databases">
        <authorList>
            <consortium name="PulseNet: The National Subtyping Network for Foodborne Disease Surveillance"/>
            <person name="Tarr C.L."/>
            <person name="Trees E."/>
            <person name="Katz L.S."/>
            <person name="Carleton-Romer H.A."/>
            <person name="Stroika S."/>
            <person name="Kucerova Z."/>
            <person name="Roache K.F."/>
            <person name="Sabol A.L."/>
            <person name="Besser J."/>
            <person name="Gerner-Smidt P."/>
        </authorList>
    </citation>
    <scope>NUCLEOTIDE SEQUENCE</scope>
    <source>
        <strain evidence="2">PNUSAS045480</strain>
    </source>
</reference>
<keyword evidence="1" id="KW-0472">Membrane</keyword>